<name>A0A5M6DB03_9BACT</name>
<evidence type="ECO:0000313" key="5">
    <source>
        <dbReference type="EMBL" id="KAA5544553.1"/>
    </source>
</evidence>
<dbReference type="InterPro" id="IPR019734">
    <property type="entry name" value="TPR_rpt"/>
</dbReference>
<dbReference type="PANTHER" id="PTHR45586:SF1">
    <property type="entry name" value="LIPOPOLYSACCHARIDE ASSEMBLY PROTEIN B"/>
    <property type="match status" value="1"/>
</dbReference>
<keyword evidence="2 3" id="KW-0802">TPR repeat</keyword>
<dbReference type="InterPro" id="IPR011990">
    <property type="entry name" value="TPR-like_helical_dom_sf"/>
</dbReference>
<dbReference type="SMART" id="SM00028">
    <property type="entry name" value="TPR"/>
    <property type="match status" value="4"/>
</dbReference>
<dbReference type="EMBL" id="VWOX01000004">
    <property type="protein sequence ID" value="KAA5544553.1"/>
    <property type="molecule type" value="Genomic_DNA"/>
</dbReference>
<dbReference type="Pfam" id="PF14559">
    <property type="entry name" value="TPR_19"/>
    <property type="match status" value="1"/>
</dbReference>
<dbReference type="PROSITE" id="PS50005">
    <property type="entry name" value="TPR"/>
    <property type="match status" value="3"/>
</dbReference>
<proteinExistence type="predicted"/>
<evidence type="ECO:0000256" key="4">
    <source>
        <dbReference type="SAM" id="MobiDB-lite"/>
    </source>
</evidence>
<dbReference type="Pfam" id="PF13414">
    <property type="entry name" value="TPR_11"/>
    <property type="match status" value="1"/>
</dbReference>
<sequence>MLPQDALTATQSGGKSVRTASGSRFRRAALILIATAPLLTSAGCHWTTSGKNAAGAQLHQQGQYTAALQQFQQVVAEDPSNPDGYYNLAATTHRLAKQRSDDGLYRNAEALYNQCLDHDPNHVECHRGLAVLLMDTGRPDRAFALMKNWASQNPMASEPRVELARLYEETGEPATALKYLEDAVQMDANNSRAWLALARLRESSGDLAQALQNYQRALALNNTQPMVAERVAALSRQLNSNLDAARTNAASQIANPLPYGTTRY</sequence>
<gene>
    <name evidence="5" type="ORF">FYK55_09545</name>
</gene>
<reference evidence="5 6" key="1">
    <citation type="submission" date="2019-08" db="EMBL/GenBank/DDBJ databases">
        <authorList>
            <person name="Dhanesh K."/>
            <person name="Kumar G."/>
            <person name="Sasikala C."/>
            <person name="Venkata Ramana C."/>
        </authorList>
    </citation>
    <scope>NUCLEOTIDE SEQUENCE [LARGE SCALE GENOMIC DNA]</scope>
    <source>
        <strain evidence="5 6">JC645</strain>
    </source>
</reference>
<dbReference type="Proteomes" id="UP000324479">
    <property type="component" value="Unassembled WGS sequence"/>
</dbReference>
<protein>
    <submittedName>
        <fullName evidence="5">Tetratricopeptide repeat protein</fullName>
    </submittedName>
</protein>
<evidence type="ECO:0000313" key="6">
    <source>
        <dbReference type="Proteomes" id="UP000324479"/>
    </source>
</evidence>
<evidence type="ECO:0000256" key="3">
    <source>
        <dbReference type="PROSITE-ProRule" id="PRU00339"/>
    </source>
</evidence>
<dbReference type="AlphaFoldDB" id="A0A5M6DB03"/>
<keyword evidence="1" id="KW-0677">Repeat</keyword>
<feature type="region of interest" description="Disordered" evidence="4">
    <location>
        <begin position="1"/>
        <end position="20"/>
    </location>
</feature>
<evidence type="ECO:0000256" key="1">
    <source>
        <dbReference type="ARBA" id="ARBA00022737"/>
    </source>
</evidence>
<feature type="repeat" description="TPR" evidence="3">
    <location>
        <begin position="157"/>
        <end position="190"/>
    </location>
</feature>
<dbReference type="InterPro" id="IPR051012">
    <property type="entry name" value="CellSynth/LPSAsmb/PSIAsmb"/>
</dbReference>
<feature type="repeat" description="TPR" evidence="3">
    <location>
        <begin position="48"/>
        <end position="81"/>
    </location>
</feature>
<organism evidence="5 6">
    <name type="scientific">Roseiconus nitratireducens</name>
    <dbReference type="NCBI Taxonomy" id="2605748"/>
    <lineage>
        <taxon>Bacteria</taxon>
        <taxon>Pseudomonadati</taxon>
        <taxon>Planctomycetota</taxon>
        <taxon>Planctomycetia</taxon>
        <taxon>Pirellulales</taxon>
        <taxon>Pirellulaceae</taxon>
        <taxon>Roseiconus</taxon>
    </lineage>
</organism>
<dbReference type="SUPFAM" id="SSF48452">
    <property type="entry name" value="TPR-like"/>
    <property type="match status" value="1"/>
</dbReference>
<accession>A0A5M6DB03</accession>
<keyword evidence="6" id="KW-1185">Reference proteome</keyword>
<comment type="caution">
    <text evidence="5">The sequence shown here is derived from an EMBL/GenBank/DDBJ whole genome shotgun (WGS) entry which is preliminary data.</text>
</comment>
<dbReference type="PANTHER" id="PTHR45586">
    <property type="entry name" value="TPR REPEAT-CONTAINING PROTEIN PA4667"/>
    <property type="match status" value="1"/>
</dbReference>
<dbReference type="Gene3D" id="1.25.40.10">
    <property type="entry name" value="Tetratricopeptide repeat domain"/>
    <property type="match status" value="2"/>
</dbReference>
<feature type="compositionally biased region" description="Polar residues" evidence="4">
    <location>
        <begin position="7"/>
        <end position="20"/>
    </location>
</feature>
<evidence type="ECO:0000256" key="2">
    <source>
        <dbReference type="ARBA" id="ARBA00022803"/>
    </source>
</evidence>
<feature type="repeat" description="TPR" evidence="3">
    <location>
        <begin position="191"/>
        <end position="224"/>
    </location>
</feature>